<reference evidence="3" key="2">
    <citation type="submission" date="2020-10" db="UniProtKB">
        <authorList>
            <consortium name="WormBaseParasite"/>
        </authorList>
    </citation>
    <scope>IDENTIFICATION</scope>
</reference>
<accession>A0A7E4VGR8</accession>
<keyword evidence="2" id="KW-1185">Reference proteome</keyword>
<evidence type="ECO:0000313" key="3">
    <source>
        <dbReference type="WBParaSite" id="Pan_g20631.t1"/>
    </source>
</evidence>
<dbReference type="WBParaSite" id="Pan_g20631.t1">
    <property type="protein sequence ID" value="Pan_g20631.t1"/>
    <property type="gene ID" value="Pan_g20631"/>
</dbReference>
<proteinExistence type="predicted"/>
<feature type="chain" id="PRO_5028833565" evidence="1">
    <location>
        <begin position="31"/>
        <end position="140"/>
    </location>
</feature>
<name>A0A7E4VGR8_PANRE</name>
<evidence type="ECO:0000313" key="2">
    <source>
        <dbReference type="Proteomes" id="UP000492821"/>
    </source>
</evidence>
<reference evidence="2" key="1">
    <citation type="journal article" date="2013" name="Genetics">
        <title>The draft genome and transcriptome of Panagrellus redivivus are shaped by the harsh demands of a free-living lifestyle.</title>
        <authorList>
            <person name="Srinivasan J."/>
            <person name="Dillman A.R."/>
            <person name="Macchietto M.G."/>
            <person name="Heikkinen L."/>
            <person name="Lakso M."/>
            <person name="Fracchia K.M."/>
            <person name="Antoshechkin I."/>
            <person name="Mortazavi A."/>
            <person name="Wong G."/>
            <person name="Sternberg P.W."/>
        </authorList>
    </citation>
    <scope>NUCLEOTIDE SEQUENCE [LARGE SCALE GENOMIC DNA]</scope>
    <source>
        <strain evidence="2">MT8872</strain>
    </source>
</reference>
<evidence type="ECO:0000256" key="1">
    <source>
        <dbReference type="SAM" id="SignalP"/>
    </source>
</evidence>
<dbReference type="AlphaFoldDB" id="A0A7E4VGR8"/>
<protein>
    <submittedName>
        <fullName evidence="3">Secreted protein</fullName>
    </submittedName>
</protein>
<organism evidence="2 3">
    <name type="scientific">Panagrellus redivivus</name>
    <name type="common">Microworm</name>
    <dbReference type="NCBI Taxonomy" id="6233"/>
    <lineage>
        <taxon>Eukaryota</taxon>
        <taxon>Metazoa</taxon>
        <taxon>Ecdysozoa</taxon>
        <taxon>Nematoda</taxon>
        <taxon>Chromadorea</taxon>
        <taxon>Rhabditida</taxon>
        <taxon>Tylenchina</taxon>
        <taxon>Panagrolaimomorpha</taxon>
        <taxon>Panagrolaimoidea</taxon>
        <taxon>Panagrolaimidae</taxon>
        <taxon>Panagrellus</taxon>
    </lineage>
</organism>
<sequence>MPLNEDDHSVANVMCLHVPLLLLLVQQALGGAVKWGLKILEFNTYEQIDGCGSRIRVRSKQCQEEGTSCKWHGVLNCAMVDRHRCARLDLLTSRVAIGFVTRSGRAVRETGELPCLGHLRHRVKKCFLGVLLHLCRKTSI</sequence>
<dbReference type="Proteomes" id="UP000492821">
    <property type="component" value="Unassembled WGS sequence"/>
</dbReference>
<keyword evidence="1" id="KW-0732">Signal</keyword>
<feature type="signal peptide" evidence="1">
    <location>
        <begin position="1"/>
        <end position="30"/>
    </location>
</feature>